<dbReference type="RefSeq" id="WP_344859539.1">
    <property type="nucleotide sequence ID" value="NZ_BAAAUT010000020.1"/>
</dbReference>
<dbReference type="Gene3D" id="3.10.490.10">
    <property type="entry name" value="Gamma-glutamyl cyclotransferase-like"/>
    <property type="match status" value="1"/>
</dbReference>
<comment type="caution">
    <text evidence="2">The sequence shown here is derived from an EMBL/GenBank/DDBJ whole genome shotgun (WGS) entry which is preliminary data.</text>
</comment>
<name>A0ABP6N5T5_9ACTN</name>
<gene>
    <name evidence="2" type="ORF">GCM10010466_28230</name>
</gene>
<accession>A0ABP6N5T5</accession>
<dbReference type="PANTHER" id="PTHR12935">
    <property type="entry name" value="GAMMA-GLUTAMYLCYCLOTRANSFERASE"/>
    <property type="match status" value="1"/>
</dbReference>
<dbReference type="SUPFAM" id="SSF110857">
    <property type="entry name" value="Gamma-glutamyl cyclotransferase-like"/>
    <property type="match status" value="1"/>
</dbReference>
<protein>
    <submittedName>
        <fullName evidence="2">Gamma-glutamylcyclotransferase</fullName>
    </submittedName>
</protein>
<dbReference type="Proteomes" id="UP001500320">
    <property type="component" value="Unassembled WGS sequence"/>
</dbReference>
<dbReference type="InterPro" id="IPR036568">
    <property type="entry name" value="GGCT-like_sf"/>
</dbReference>
<keyword evidence="1" id="KW-0456">Lyase</keyword>
<dbReference type="InterPro" id="IPR013024">
    <property type="entry name" value="GGCT-like"/>
</dbReference>
<reference evidence="3" key="1">
    <citation type="journal article" date="2019" name="Int. J. Syst. Evol. Microbiol.">
        <title>The Global Catalogue of Microorganisms (GCM) 10K type strain sequencing project: providing services to taxonomists for standard genome sequencing and annotation.</title>
        <authorList>
            <consortium name="The Broad Institute Genomics Platform"/>
            <consortium name="The Broad Institute Genome Sequencing Center for Infectious Disease"/>
            <person name="Wu L."/>
            <person name="Ma J."/>
        </authorList>
    </citation>
    <scope>NUCLEOTIDE SEQUENCE [LARGE SCALE GENOMIC DNA]</scope>
    <source>
        <strain evidence="3">JCM 9373</strain>
    </source>
</reference>
<dbReference type="Pfam" id="PF13772">
    <property type="entry name" value="AIG2_2"/>
    <property type="match status" value="1"/>
</dbReference>
<dbReference type="InterPro" id="IPR017939">
    <property type="entry name" value="G-Glutamylcylcotransferase"/>
</dbReference>
<dbReference type="EMBL" id="BAAAUT010000020">
    <property type="protein sequence ID" value="GAA3135805.1"/>
    <property type="molecule type" value="Genomic_DNA"/>
</dbReference>
<evidence type="ECO:0000256" key="1">
    <source>
        <dbReference type="ARBA" id="ARBA00023239"/>
    </source>
</evidence>
<evidence type="ECO:0000313" key="3">
    <source>
        <dbReference type="Proteomes" id="UP001500320"/>
    </source>
</evidence>
<proteinExistence type="predicted"/>
<evidence type="ECO:0000313" key="2">
    <source>
        <dbReference type="EMBL" id="GAA3135805.1"/>
    </source>
</evidence>
<dbReference type="PANTHER" id="PTHR12935:SF0">
    <property type="entry name" value="GAMMA-GLUTAMYLCYCLOTRANSFERASE"/>
    <property type="match status" value="1"/>
</dbReference>
<dbReference type="CDD" id="cd06661">
    <property type="entry name" value="GGCT_like"/>
    <property type="match status" value="1"/>
</dbReference>
<keyword evidence="3" id="KW-1185">Reference proteome</keyword>
<sequence>MPVYAAYGSNMDPGQMAQRAPHSPIRGSGWLPGWRLTFGGAGQGPEGALATIVEDAAEQVFVVLYDVPEWDETALDQWEGATRGLYHKVRLRVQTLDGEVVAWFYVLDGYEGGLPSARYLGLLADAAEKAGAPDDYVKELRNRPCTSGG</sequence>
<organism evidence="2 3">
    <name type="scientific">Planomonospora alba</name>
    <dbReference type="NCBI Taxonomy" id="161354"/>
    <lineage>
        <taxon>Bacteria</taxon>
        <taxon>Bacillati</taxon>
        <taxon>Actinomycetota</taxon>
        <taxon>Actinomycetes</taxon>
        <taxon>Streptosporangiales</taxon>
        <taxon>Streptosporangiaceae</taxon>
        <taxon>Planomonospora</taxon>
    </lineage>
</organism>